<name>A0ACB8FSL5_9SAUR</name>
<evidence type="ECO:0000313" key="2">
    <source>
        <dbReference type="Proteomes" id="UP000827872"/>
    </source>
</evidence>
<accession>A0ACB8FSL5</accession>
<evidence type="ECO:0000313" key="1">
    <source>
        <dbReference type="EMBL" id="KAH8008292.1"/>
    </source>
</evidence>
<proteinExistence type="predicted"/>
<organism evidence="1 2">
    <name type="scientific">Sphaerodactylus townsendi</name>
    <dbReference type="NCBI Taxonomy" id="933632"/>
    <lineage>
        <taxon>Eukaryota</taxon>
        <taxon>Metazoa</taxon>
        <taxon>Chordata</taxon>
        <taxon>Craniata</taxon>
        <taxon>Vertebrata</taxon>
        <taxon>Euteleostomi</taxon>
        <taxon>Lepidosauria</taxon>
        <taxon>Squamata</taxon>
        <taxon>Bifurcata</taxon>
        <taxon>Gekkota</taxon>
        <taxon>Sphaerodactylidae</taxon>
        <taxon>Sphaerodactylus</taxon>
    </lineage>
</organism>
<sequence>MTIPGTLFLFAILFAIARTGFPIKCEVSHKGTIRGKRSTSLETCDPEFDACESLVIEASRAGRSVTTVKKSCSKRASCVPGPVFMHLSNGLKETGNNLCCTTDGCNSVVPPVPVWNETPNGLWCPSCSVNHPDPCQKDIMLCKGLENKCFLRITGTAFHQHG</sequence>
<reference evidence="1" key="1">
    <citation type="submission" date="2021-08" db="EMBL/GenBank/DDBJ databases">
        <title>The first chromosome-level gecko genome reveals the dynamic sex chromosomes of Neotropical dwarf geckos (Sphaerodactylidae: Sphaerodactylus).</title>
        <authorList>
            <person name="Pinto B.J."/>
            <person name="Keating S.E."/>
            <person name="Gamble T."/>
        </authorList>
    </citation>
    <scope>NUCLEOTIDE SEQUENCE</scope>
    <source>
        <strain evidence="1">TG3544</strain>
    </source>
</reference>
<keyword evidence="2" id="KW-1185">Reference proteome</keyword>
<dbReference type="EMBL" id="CM037619">
    <property type="protein sequence ID" value="KAH8008292.1"/>
    <property type="molecule type" value="Genomic_DNA"/>
</dbReference>
<gene>
    <name evidence="1" type="ORF">K3G42_028776</name>
</gene>
<protein>
    <submittedName>
        <fullName evidence="1">Uncharacterized protein</fullName>
    </submittedName>
</protein>
<comment type="caution">
    <text evidence="1">The sequence shown here is derived from an EMBL/GenBank/DDBJ whole genome shotgun (WGS) entry which is preliminary data.</text>
</comment>
<dbReference type="Proteomes" id="UP000827872">
    <property type="component" value="Linkage Group LG06"/>
</dbReference>